<dbReference type="InterPro" id="IPR000014">
    <property type="entry name" value="PAS"/>
</dbReference>
<name>A0A1I0F7N5_9PROT</name>
<dbReference type="EMBL" id="FOIA01000034">
    <property type="protein sequence ID" value="SET53274.1"/>
    <property type="molecule type" value="Genomic_DNA"/>
</dbReference>
<dbReference type="Proteomes" id="UP000199345">
    <property type="component" value="Unassembled WGS sequence"/>
</dbReference>
<proteinExistence type="predicted"/>
<sequence>MNLQSKTVTSGIIRQSSAQSHRDKAAIFILSNNGMILEANQEGSQLLGHSPDQSHSGKHHISSVIPKLATVELIEKTEGRVNPYLRFLSRIGHKFEVNTGSEMQTGCELYFNDIKNVGQHQILVMLYCAQSNRVE</sequence>
<evidence type="ECO:0000313" key="1">
    <source>
        <dbReference type="EMBL" id="SET53274.1"/>
    </source>
</evidence>
<dbReference type="RefSeq" id="WP_090660968.1">
    <property type="nucleotide sequence ID" value="NZ_FOIA01000034.1"/>
</dbReference>
<dbReference type="AlphaFoldDB" id="A0A1I0F7N5"/>
<protein>
    <recommendedName>
        <fullName evidence="3">PAS domain S-box-containing protein</fullName>
    </recommendedName>
</protein>
<keyword evidence="2" id="KW-1185">Reference proteome</keyword>
<dbReference type="CDD" id="cd00130">
    <property type="entry name" value="PAS"/>
    <property type="match status" value="1"/>
</dbReference>
<accession>A0A1I0F7N5</accession>
<reference evidence="2" key="1">
    <citation type="submission" date="2016-10" db="EMBL/GenBank/DDBJ databases">
        <authorList>
            <person name="Varghese N."/>
            <person name="Submissions S."/>
        </authorList>
    </citation>
    <scope>NUCLEOTIDE SEQUENCE [LARGE SCALE GENOMIC DNA]</scope>
    <source>
        <strain evidence="2">Nm71</strain>
    </source>
</reference>
<gene>
    <name evidence="1" type="ORF">SAMN05216326_13411</name>
</gene>
<evidence type="ECO:0000313" key="2">
    <source>
        <dbReference type="Proteomes" id="UP000199345"/>
    </source>
</evidence>
<dbReference type="OrthoDB" id="8546845at2"/>
<evidence type="ECO:0008006" key="3">
    <source>
        <dbReference type="Google" id="ProtNLM"/>
    </source>
</evidence>
<organism evidence="1 2">
    <name type="scientific">Nitrosomonas marina</name>
    <dbReference type="NCBI Taxonomy" id="917"/>
    <lineage>
        <taxon>Bacteria</taxon>
        <taxon>Pseudomonadati</taxon>
        <taxon>Pseudomonadota</taxon>
        <taxon>Betaproteobacteria</taxon>
        <taxon>Nitrosomonadales</taxon>
        <taxon>Nitrosomonadaceae</taxon>
        <taxon>Nitrosomonas</taxon>
    </lineage>
</organism>